<evidence type="ECO:0000256" key="2">
    <source>
        <dbReference type="ARBA" id="ARBA00022692"/>
    </source>
</evidence>
<dbReference type="Pfam" id="PF04357">
    <property type="entry name" value="TamB"/>
    <property type="match status" value="1"/>
</dbReference>
<dbReference type="Proteomes" id="UP000886335">
    <property type="component" value="Unassembled WGS sequence"/>
</dbReference>
<dbReference type="PANTHER" id="PTHR36985:SF1">
    <property type="entry name" value="TRANSLOCATION AND ASSEMBLY MODULE SUBUNIT TAMB"/>
    <property type="match status" value="1"/>
</dbReference>
<dbReference type="PANTHER" id="PTHR36985">
    <property type="entry name" value="TRANSLOCATION AND ASSEMBLY MODULE SUBUNIT TAMB"/>
    <property type="match status" value="1"/>
</dbReference>
<feature type="domain" description="Translocation and assembly module TamB C-terminal" evidence="6">
    <location>
        <begin position="1040"/>
        <end position="1484"/>
    </location>
</feature>
<comment type="subcellular location">
    <subcellularLocation>
        <location evidence="1">Membrane</location>
        <topology evidence="1">Single-pass membrane protein</topology>
    </subcellularLocation>
</comment>
<evidence type="ECO:0000313" key="7">
    <source>
        <dbReference type="EMBL" id="HED30530.1"/>
    </source>
</evidence>
<dbReference type="EMBL" id="DSBW01000054">
    <property type="protein sequence ID" value="HED30530.1"/>
    <property type="molecule type" value="Genomic_DNA"/>
</dbReference>
<keyword evidence="3 5" id="KW-1133">Transmembrane helix</keyword>
<evidence type="ECO:0000259" key="6">
    <source>
        <dbReference type="Pfam" id="PF04357"/>
    </source>
</evidence>
<name>A0A831SSH6_PROAE</name>
<keyword evidence="2 5" id="KW-0812">Transmembrane</keyword>
<proteinExistence type="predicted"/>
<evidence type="ECO:0000256" key="3">
    <source>
        <dbReference type="ARBA" id="ARBA00022989"/>
    </source>
</evidence>
<protein>
    <submittedName>
        <fullName evidence="7">Translocation/assembly module TamB</fullName>
    </submittedName>
</protein>
<organism evidence="7">
    <name type="scientific">Prosthecochloris aestuarii</name>
    <dbReference type="NCBI Taxonomy" id="1102"/>
    <lineage>
        <taxon>Bacteria</taxon>
        <taxon>Pseudomonadati</taxon>
        <taxon>Chlorobiota</taxon>
        <taxon>Chlorobiia</taxon>
        <taxon>Chlorobiales</taxon>
        <taxon>Chlorobiaceae</taxon>
        <taxon>Prosthecochloris</taxon>
    </lineage>
</organism>
<keyword evidence="4 5" id="KW-0472">Membrane</keyword>
<evidence type="ECO:0000256" key="4">
    <source>
        <dbReference type="ARBA" id="ARBA00023136"/>
    </source>
</evidence>
<dbReference type="GO" id="GO:0009306">
    <property type="term" value="P:protein secretion"/>
    <property type="evidence" value="ECO:0007669"/>
    <property type="project" value="InterPro"/>
</dbReference>
<evidence type="ECO:0000256" key="1">
    <source>
        <dbReference type="ARBA" id="ARBA00004167"/>
    </source>
</evidence>
<dbReference type="InterPro" id="IPR007452">
    <property type="entry name" value="TamB_C"/>
</dbReference>
<feature type="transmembrane region" description="Helical" evidence="5">
    <location>
        <begin position="7"/>
        <end position="30"/>
    </location>
</feature>
<gene>
    <name evidence="7" type="ORF">ENN50_02320</name>
</gene>
<dbReference type="GO" id="GO:0005886">
    <property type="term" value="C:plasma membrane"/>
    <property type="evidence" value="ECO:0007669"/>
    <property type="project" value="InterPro"/>
</dbReference>
<evidence type="ECO:0000256" key="5">
    <source>
        <dbReference type="SAM" id="Phobius"/>
    </source>
</evidence>
<sequence>MEKLKTYLLGTALALSGLILFLAVTLFISLNSGKLDSFVKQRLTEAFNTEFRSRLEIRSLDLQFPSTIVLYDAALFRAEQEIPDMTASRIDLDMNFLGLMTSELSRLTVRSLRIDTPAMNVWLQENGSTSLEDLFMPASEEQPENQAALERLFIGSLSIANGSLSVFSTDHDKKAPVRITRLTSHIKKLLYAPDVLAAGIERLSLEIPDSNVVLHEASGRFLFSDNQSSVLNLRIRTGNSALDGSFSIRDFNVLRPDTWAEHSSSRIVASVENGEIHTSDLELFWPLQPFRPGTFVLKGRAEGELREVSLRQFILGHKNSLITLDGTLLNLNQPEYLAFRLNSSGSVLSRDLAREFVEDSALAGYLDAIGDIAVTGSIEGDLKEFFSDLDISTAAGTGTLALTMSLPDSSLPSAEALFSLEDFEIYRFTPEDEAAAGILNASGSMQARGDFTRPEQFSLALNIENSFWKEQEIDRGSIAIDYRDNLLEASVELGEKRSQLSLSGNIDWTGNEPLYSAEADLKNIDLSKFTGREEASSDLNCVVTLRGRSFDPDILSAMIKADFERSRINTYDIVPGETVVAEIRRNGKRSTLTIRSSALDFTAEGTYTFRNFSDGLDATLSAFVSEIRRNNVWDRSRLYTSGATVPEAFSAEYRIDIRDISPLAVFLPVQEYKFSGSATGTSSSGNGRMELTGTMEIDEFSKQDELAVRNATLRLDMSNTAASVIGAELAFNSASLEAPDRTLAGIDLRASWANRALDLKLEFQDTLLDQKFSADLNAQRKGDLVELTLNRFRFGTEEEAWTAAPASRADFSADFTRLYDIRLRKNKQSITCGGTLSTSQAGTFSCRVVNLDAAELKALWPSSSLSGILTTSIDVTGPPGTKRTNIELNGREIAIEDIRVGSLRLMLEHTGRQLACSFQSSLPLANGTTINDISGKGSVPLELTYDPFNLNVPDNLPVSISCSSDNLSAEFLELLLPFFRTAEGTIPAELTVRGRTPEPEIFLSTRLDDTAITVEPTEASYRLSGAIDITPEKARIGRMTVVDSLGGKGVISGTAALRELAVTAVDLKASFDRLILFDKPDRRDDSSYGIIKGTSSSVSFAGPVDKPVLSGSLTIDEADFTLYSTAANESSKYVGVEQFIEFVPRFPKEEETAGDGNGPVAEDPEFSYSLLDIVEIRDVRLRGAPDLRYSMIFDRIRGEKLETTLQNLSLVVNKRQQNYELFGSVDVSAGKYYFSNTSFDLDSGGRIVWNNVDIREGVMENLSGRKYVTVTDNETGETDNVRLLIAIEGTLNLPDVQMGYYLNDETQPFASGTTIGSQSSKIDPNAELNTISLLLSKQWYIRPGSKAAGGGLSFSSVGISTGTGLISSQLSRLVQEASGLESFNLNVAVDDEGEFSGLEFSFALVVPGTEGKMRFLGTGFSSSARETELFNYYGNSQRLEYRITPKLFFEAYRSYGLFGNDVTTTNLLEPEETYGISLSYRERFYSWKEFWESIFGGDEN</sequence>
<accession>A0A831SSH6</accession>
<reference evidence="7" key="1">
    <citation type="journal article" date="2020" name="mSystems">
        <title>Genome- and Community-Level Interaction Insights into Carbon Utilization and Element Cycling Functions of Hydrothermarchaeota in Hydrothermal Sediment.</title>
        <authorList>
            <person name="Zhou Z."/>
            <person name="Liu Y."/>
            <person name="Xu W."/>
            <person name="Pan J."/>
            <person name="Luo Z.H."/>
            <person name="Li M."/>
        </authorList>
    </citation>
    <scope>NUCLEOTIDE SEQUENCE [LARGE SCALE GENOMIC DNA]</scope>
    <source>
        <strain evidence="7">SpSt-1181</strain>
    </source>
</reference>
<comment type="caution">
    <text evidence="7">The sequence shown here is derived from an EMBL/GenBank/DDBJ whole genome shotgun (WGS) entry which is preliminary data.</text>
</comment>